<dbReference type="Pfam" id="PF01118">
    <property type="entry name" value="Semialdhyde_dh"/>
    <property type="match status" value="1"/>
</dbReference>
<proteinExistence type="inferred from homology"/>
<protein>
    <recommendedName>
        <fullName evidence="7">N-acetyl-gamma-glutamyl-phosphate reductase</fullName>
        <shortName evidence="7">AGPR</shortName>
        <ecNumber evidence="7">1.2.1.38</ecNumber>
    </recommendedName>
    <alternativeName>
        <fullName evidence="7">N-acetyl-glutamate semialdehyde dehydrogenase</fullName>
        <shortName evidence="7">NAGSA dehydrogenase</shortName>
    </alternativeName>
</protein>
<dbReference type="InterPro" id="IPR023013">
    <property type="entry name" value="AGPR_AS"/>
</dbReference>
<evidence type="ECO:0000313" key="10">
    <source>
        <dbReference type="EMBL" id="WNY24623.1"/>
    </source>
</evidence>
<organism evidence="10 11">
    <name type="scientific">Methanolapillus millepedarum</name>
    <dbReference type="NCBI Taxonomy" id="3028296"/>
    <lineage>
        <taxon>Archaea</taxon>
        <taxon>Methanobacteriati</taxon>
        <taxon>Methanobacteriota</taxon>
        <taxon>Stenosarchaea group</taxon>
        <taxon>Methanomicrobia</taxon>
        <taxon>Methanosarcinales</taxon>
        <taxon>Methanosarcinaceae</taxon>
        <taxon>Methanolapillus</taxon>
    </lineage>
</organism>
<feature type="domain" description="Semialdehyde dehydrogenase NAD-binding" evidence="9">
    <location>
        <begin position="3"/>
        <end position="139"/>
    </location>
</feature>
<dbReference type="HAMAP" id="MF_00150">
    <property type="entry name" value="ArgC_type1"/>
    <property type="match status" value="1"/>
</dbReference>
<dbReference type="PANTHER" id="PTHR32338">
    <property type="entry name" value="N-ACETYL-GAMMA-GLUTAMYL-PHOSPHATE REDUCTASE, CHLOROPLASTIC-RELATED-RELATED"/>
    <property type="match status" value="1"/>
</dbReference>
<dbReference type="GO" id="GO:0003942">
    <property type="term" value="F:N-acetyl-gamma-glutamyl-phosphate reductase activity"/>
    <property type="evidence" value="ECO:0007669"/>
    <property type="project" value="UniProtKB-UniRule"/>
</dbReference>
<reference evidence="10 11" key="1">
    <citation type="submission" date="2023-07" db="EMBL/GenBank/DDBJ databases">
        <title>Closed genoem sequence of Methanosarcinaceae archaeon Ac7.</title>
        <authorList>
            <person name="Poehlein A."/>
            <person name="Protasov E."/>
            <person name="Platt K."/>
            <person name="Reeh H."/>
            <person name="Daniel R."/>
            <person name="Brune A."/>
        </authorList>
    </citation>
    <scope>NUCLEOTIDE SEQUENCE [LARGE SCALE GENOMIC DNA]</scope>
    <source>
        <strain evidence="10 11">Ac7</strain>
    </source>
</reference>
<dbReference type="GO" id="GO:0005737">
    <property type="term" value="C:cytoplasm"/>
    <property type="evidence" value="ECO:0007669"/>
    <property type="project" value="UniProtKB-SubCell"/>
</dbReference>
<evidence type="ECO:0000256" key="3">
    <source>
        <dbReference type="ARBA" id="ARBA00022605"/>
    </source>
</evidence>
<dbReference type="SMART" id="SM00859">
    <property type="entry name" value="Semialdhyde_dh"/>
    <property type="match status" value="1"/>
</dbReference>
<dbReference type="GO" id="GO:0006526">
    <property type="term" value="P:L-arginine biosynthetic process"/>
    <property type="evidence" value="ECO:0007669"/>
    <property type="project" value="UniProtKB-UniRule"/>
</dbReference>
<dbReference type="GO" id="GO:0070401">
    <property type="term" value="F:NADP+ binding"/>
    <property type="evidence" value="ECO:0007669"/>
    <property type="project" value="InterPro"/>
</dbReference>
<evidence type="ECO:0000259" key="9">
    <source>
        <dbReference type="SMART" id="SM00859"/>
    </source>
</evidence>
<keyword evidence="4 7" id="KW-0521">NADP</keyword>
<dbReference type="InterPro" id="IPR000706">
    <property type="entry name" value="AGPR_type-1"/>
</dbReference>
<dbReference type="PANTHER" id="PTHR32338:SF10">
    <property type="entry name" value="N-ACETYL-GAMMA-GLUTAMYL-PHOSPHATE REDUCTASE, CHLOROPLASTIC-RELATED"/>
    <property type="match status" value="1"/>
</dbReference>
<comment type="pathway">
    <text evidence="1 7">Amino-acid biosynthesis; L-arginine biosynthesis; N(2)-acetyl-L-ornithine from L-glutamate: step 3/4.</text>
</comment>
<dbReference type="RefSeq" id="WP_338102704.1">
    <property type="nucleotide sequence ID" value="NZ_CP131060.1"/>
</dbReference>
<comment type="catalytic activity">
    <reaction evidence="6 7">
        <text>N-acetyl-L-glutamate 5-semialdehyde + phosphate + NADP(+) = N-acetyl-L-glutamyl 5-phosphate + NADPH + H(+)</text>
        <dbReference type="Rhea" id="RHEA:21588"/>
        <dbReference type="ChEBI" id="CHEBI:15378"/>
        <dbReference type="ChEBI" id="CHEBI:29123"/>
        <dbReference type="ChEBI" id="CHEBI:43474"/>
        <dbReference type="ChEBI" id="CHEBI:57783"/>
        <dbReference type="ChEBI" id="CHEBI:57936"/>
        <dbReference type="ChEBI" id="CHEBI:58349"/>
        <dbReference type="EC" id="1.2.1.38"/>
    </reaction>
</comment>
<dbReference type="InterPro" id="IPR058924">
    <property type="entry name" value="AGPR_dimerisation_dom"/>
</dbReference>
<accession>A0AA97A327</accession>
<evidence type="ECO:0000256" key="8">
    <source>
        <dbReference type="PROSITE-ProRule" id="PRU10010"/>
    </source>
</evidence>
<dbReference type="SUPFAM" id="SSF51735">
    <property type="entry name" value="NAD(P)-binding Rossmann-fold domains"/>
    <property type="match status" value="1"/>
</dbReference>
<evidence type="ECO:0000256" key="5">
    <source>
        <dbReference type="ARBA" id="ARBA00023002"/>
    </source>
</evidence>
<dbReference type="InterPro" id="IPR050085">
    <property type="entry name" value="AGPR"/>
</dbReference>
<dbReference type="GO" id="GO:0051287">
    <property type="term" value="F:NAD binding"/>
    <property type="evidence" value="ECO:0007669"/>
    <property type="project" value="InterPro"/>
</dbReference>
<dbReference type="Gene3D" id="3.30.360.10">
    <property type="entry name" value="Dihydrodipicolinate Reductase, domain 2"/>
    <property type="match status" value="1"/>
</dbReference>
<evidence type="ECO:0000256" key="6">
    <source>
        <dbReference type="ARBA" id="ARBA00050557"/>
    </source>
</evidence>
<dbReference type="Proteomes" id="UP001303587">
    <property type="component" value="Chromosome"/>
</dbReference>
<dbReference type="NCBIfam" id="TIGR01850">
    <property type="entry name" value="argC"/>
    <property type="match status" value="1"/>
</dbReference>
<gene>
    <name evidence="7 10" type="primary">argC</name>
    <name evidence="10" type="ORF">MsAc7_01450</name>
</gene>
<dbReference type="InterPro" id="IPR036291">
    <property type="entry name" value="NAD(P)-bd_dom_sf"/>
</dbReference>
<comment type="function">
    <text evidence="7">Catalyzes the NADPH-dependent reduction of N-acetyl-5-glutamyl phosphate to yield N-acetyl-L-glutamate 5-semialdehyde.</text>
</comment>
<feature type="active site" evidence="7 8">
    <location>
        <position position="153"/>
    </location>
</feature>
<evidence type="ECO:0000256" key="4">
    <source>
        <dbReference type="ARBA" id="ARBA00022857"/>
    </source>
</evidence>
<comment type="subcellular location">
    <subcellularLocation>
        <location evidence="7">Cytoplasm</location>
    </subcellularLocation>
</comment>
<sequence>MIKAGIIGASGYAGEELLRLLATHPSVEVVAATSRNLAGKKISSVHTNLAGFYNKLIFENLSNDDIKTLCDVIFLAVPHGASMDIVPELLEKSKCKIVDLSADYRLKTAEFEKTYGHPHKDPREAVYAIPEVHDVAAELKNSKNPRLIANPGCFPTGATLAVAPLAKTGVLENVIFDSKSGITGAGNTPTETSHFPNLTENIIPYKLTAHRHLAEMKQEISRLQPGFSNVCFTPHVIPAARGIMTTAHVFTKEKYTTKDVKEIYSEFYENKPFVQLVDGVPSLLNVRGSNFCHIGIEAEAANNRIVITSAIDNLVKGASGQAIQNMNIMFGLKETEGLWFPGLP</sequence>
<dbReference type="AlphaFoldDB" id="A0AA97A327"/>
<evidence type="ECO:0000256" key="1">
    <source>
        <dbReference type="ARBA" id="ARBA00004862"/>
    </source>
</evidence>
<comment type="similarity">
    <text evidence="7">Belongs to the NAGSA dehydrogenase family. Type 1 subfamily.</text>
</comment>
<dbReference type="EC" id="1.2.1.38" evidence="7"/>
<keyword evidence="11" id="KW-1185">Reference proteome</keyword>
<dbReference type="CDD" id="cd17895">
    <property type="entry name" value="AGPR_1_N"/>
    <property type="match status" value="1"/>
</dbReference>
<name>A0AA97A327_9EURY</name>
<evidence type="ECO:0000256" key="7">
    <source>
        <dbReference type="HAMAP-Rule" id="MF_00150"/>
    </source>
</evidence>
<keyword evidence="5 7" id="KW-0560">Oxidoreductase</keyword>
<dbReference type="PROSITE" id="PS01224">
    <property type="entry name" value="ARGC"/>
    <property type="match status" value="1"/>
</dbReference>
<dbReference type="InterPro" id="IPR000534">
    <property type="entry name" value="Semialdehyde_DH_NAD-bd"/>
</dbReference>
<dbReference type="Gene3D" id="3.40.50.720">
    <property type="entry name" value="NAD(P)-binding Rossmann-like Domain"/>
    <property type="match status" value="1"/>
</dbReference>
<dbReference type="GeneID" id="89229272"/>
<keyword evidence="2 7" id="KW-0055">Arginine biosynthesis</keyword>
<dbReference type="SUPFAM" id="SSF55347">
    <property type="entry name" value="Glyceraldehyde-3-phosphate dehydrogenase-like, C-terminal domain"/>
    <property type="match status" value="1"/>
</dbReference>
<keyword evidence="7" id="KW-0963">Cytoplasm</keyword>
<dbReference type="FunFam" id="3.30.360.10:FF:000014">
    <property type="entry name" value="N-acetyl-gamma-glutamyl-phosphate reductase"/>
    <property type="match status" value="1"/>
</dbReference>
<keyword evidence="3 7" id="KW-0028">Amino-acid biosynthesis</keyword>
<dbReference type="CDD" id="cd23934">
    <property type="entry name" value="AGPR_1_C"/>
    <property type="match status" value="1"/>
</dbReference>
<dbReference type="Pfam" id="PF22698">
    <property type="entry name" value="Semialdhyde_dhC_1"/>
    <property type="match status" value="1"/>
</dbReference>
<evidence type="ECO:0000313" key="11">
    <source>
        <dbReference type="Proteomes" id="UP001303587"/>
    </source>
</evidence>
<evidence type="ECO:0000256" key="2">
    <source>
        <dbReference type="ARBA" id="ARBA00022571"/>
    </source>
</evidence>
<dbReference type="EMBL" id="CP131060">
    <property type="protein sequence ID" value="WNY24623.1"/>
    <property type="molecule type" value="Genomic_DNA"/>
</dbReference>